<proteinExistence type="predicted"/>
<accession>A0ABZ0H6S5</accession>
<dbReference type="InterPro" id="IPR019701">
    <property type="entry name" value="Phage_P22_NinX"/>
</dbReference>
<reference evidence="2 3" key="1">
    <citation type="submission" date="2023-10" db="EMBL/GenBank/DDBJ databases">
        <title>SFO-1, KPC-2, NDM-1 were first reported in Portuguese citrobacter collected clinically.</title>
        <authorList>
            <person name="Guo K."/>
        </authorList>
    </citation>
    <scope>NUCLEOTIDE SEQUENCE [LARGE SCALE GENOMIC DNA]</scope>
    <source>
        <strain evidence="2 3">L2724hy</strain>
    </source>
</reference>
<dbReference type="RefSeq" id="WP_326926049.1">
    <property type="nucleotide sequence ID" value="NZ_CP136601.1"/>
</dbReference>
<name>A0ABZ0H6S5_9ENTR</name>
<evidence type="ECO:0000313" key="2">
    <source>
        <dbReference type="EMBL" id="WOH45633.1"/>
    </source>
</evidence>
<gene>
    <name evidence="1" type="ORF">RY846_08990</name>
    <name evidence="2" type="ORF">RY846_10940</name>
</gene>
<evidence type="ECO:0000313" key="3">
    <source>
        <dbReference type="Proteomes" id="UP001302613"/>
    </source>
</evidence>
<dbReference type="EMBL" id="CP136601">
    <property type="protein sequence ID" value="WOH45280.1"/>
    <property type="molecule type" value="Genomic_DNA"/>
</dbReference>
<dbReference type="EMBL" id="CP136601">
    <property type="protein sequence ID" value="WOH45633.1"/>
    <property type="molecule type" value="Genomic_DNA"/>
</dbReference>
<evidence type="ECO:0000313" key="1">
    <source>
        <dbReference type="EMBL" id="WOH45280.1"/>
    </source>
</evidence>
<dbReference type="Pfam" id="PF10765">
    <property type="entry name" value="Phage_P22_NinX"/>
    <property type="match status" value="1"/>
</dbReference>
<protein>
    <submittedName>
        <fullName evidence="2">Phage protein NinX family protein</fullName>
    </submittedName>
</protein>
<organism evidence="2 3">
    <name type="scientific">Citrobacter portucalensis</name>
    <dbReference type="NCBI Taxonomy" id="1639133"/>
    <lineage>
        <taxon>Bacteria</taxon>
        <taxon>Pseudomonadati</taxon>
        <taxon>Pseudomonadota</taxon>
        <taxon>Gammaproteobacteria</taxon>
        <taxon>Enterobacterales</taxon>
        <taxon>Enterobacteriaceae</taxon>
        <taxon>Citrobacter</taxon>
        <taxon>Citrobacter freundii complex</taxon>
    </lineage>
</organism>
<keyword evidence="3" id="KW-1185">Reference proteome</keyword>
<dbReference type="Proteomes" id="UP001302613">
    <property type="component" value="Chromosome"/>
</dbReference>
<sequence>MDYSKLSDFEINRLVAIAEGHKCYYGDGSYTNDGVNVTVKGNRRIGWFNPCREGDTAWQIIRDNEINILWNWNEEGLHGATALPLYEYEHENVLRAAMIVFLMMQGSANVQDNPA</sequence>